<keyword evidence="3" id="KW-1185">Reference proteome</keyword>
<name>S7ZY28_PENO1</name>
<dbReference type="AlphaFoldDB" id="S7ZY28"/>
<evidence type="ECO:0000313" key="3">
    <source>
        <dbReference type="Proteomes" id="UP000019376"/>
    </source>
</evidence>
<proteinExistence type="predicted"/>
<dbReference type="HOGENOM" id="CLU_3242352_0_0_1"/>
<feature type="compositionally biased region" description="Polar residues" evidence="1">
    <location>
        <begin position="12"/>
        <end position="24"/>
    </location>
</feature>
<protein>
    <submittedName>
        <fullName evidence="2">Uncharacterized protein</fullName>
    </submittedName>
</protein>
<sequence length="43" mass="4712">MDDKCEIPEKNITGSQNSKNDTRSSMAWTKVLGDTLSLSLSPI</sequence>
<dbReference type="Proteomes" id="UP000019376">
    <property type="component" value="Unassembled WGS sequence"/>
</dbReference>
<evidence type="ECO:0000313" key="2">
    <source>
        <dbReference type="EMBL" id="EPS33721.1"/>
    </source>
</evidence>
<feature type="region of interest" description="Disordered" evidence="1">
    <location>
        <begin position="1"/>
        <end position="24"/>
    </location>
</feature>
<dbReference type="EMBL" id="KB644415">
    <property type="protein sequence ID" value="EPS33721.1"/>
    <property type="molecule type" value="Genomic_DNA"/>
</dbReference>
<reference evidence="2 3" key="1">
    <citation type="journal article" date="2013" name="PLoS ONE">
        <title>Genomic and secretomic analyses reveal unique features of the lignocellulolytic enzyme system of Penicillium decumbens.</title>
        <authorList>
            <person name="Liu G."/>
            <person name="Zhang L."/>
            <person name="Wei X."/>
            <person name="Zou G."/>
            <person name="Qin Y."/>
            <person name="Ma L."/>
            <person name="Li J."/>
            <person name="Zheng H."/>
            <person name="Wang S."/>
            <person name="Wang C."/>
            <person name="Xun L."/>
            <person name="Zhao G.-P."/>
            <person name="Zhou Z."/>
            <person name="Qu Y."/>
        </authorList>
    </citation>
    <scope>NUCLEOTIDE SEQUENCE [LARGE SCALE GENOMIC DNA]</scope>
    <source>
        <strain evidence="3">114-2 / CGMCC 5302</strain>
    </source>
</reference>
<organism evidence="2 3">
    <name type="scientific">Penicillium oxalicum (strain 114-2 / CGMCC 5302)</name>
    <name type="common">Penicillium decumbens</name>
    <dbReference type="NCBI Taxonomy" id="933388"/>
    <lineage>
        <taxon>Eukaryota</taxon>
        <taxon>Fungi</taxon>
        <taxon>Dikarya</taxon>
        <taxon>Ascomycota</taxon>
        <taxon>Pezizomycotina</taxon>
        <taxon>Eurotiomycetes</taxon>
        <taxon>Eurotiomycetidae</taxon>
        <taxon>Eurotiales</taxon>
        <taxon>Aspergillaceae</taxon>
        <taxon>Penicillium</taxon>
    </lineage>
</organism>
<gene>
    <name evidence="2" type="ORF">PDE_08683</name>
</gene>
<accession>S7ZY28</accession>
<evidence type="ECO:0000256" key="1">
    <source>
        <dbReference type="SAM" id="MobiDB-lite"/>
    </source>
</evidence>